<organism evidence="1 2">
    <name type="scientific">Nitratireductor arenosus</name>
    <dbReference type="NCBI Taxonomy" id="2682096"/>
    <lineage>
        <taxon>Bacteria</taxon>
        <taxon>Pseudomonadati</taxon>
        <taxon>Pseudomonadota</taxon>
        <taxon>Alphaproteobacteria</taxon>
        <taxon>Hyphomicrobiales</taxon>
        <taxon>Phyllobacteriaceae</taxon>
        <taxon>Nitratireductor</taxon>
    </lineage>
</organism>
<dbReference type="Proteomes" id="UP000463224">
    <property type="component" value="Unassembled WGS sequence"/>
</dbReference>
<gene>
    <name evidence="1" type="ORF">GN330_12155</name>
</gene>
<dbReference type="AlphaFoldDB" id="A0A844QFX9"/>
<accession>A0A844QFX9</accession>
<protein>
    <recommendedName>
        <fullName evidence="3">DUF4384 domain-containing protein</fullName>
    </recommendedName>
</protein>
<name>A0A844QFX9_9HYPH</name>
<sequence length="212" mass="23261">MDALVALFTEALPGKHTREEVAALLTGSVAALERALTADTAPSIEDIIAAEARTGTAKLVRPPSLGLVEHVADDDDLPAVRLGEAFLIEYRTARRGFLFVLQHDAQQAWGAVLFASGEASLRHDAGPVLIPGIKDKRFVPIRERSHPGIHRFMLFVAPEPFPAGITKPARARTYFDWQTLGDLAAHFARQPKHLRELHLLTIRVEGGQDQSR</sequence>
<evidence type="ECO:0000313" key="2">
    <source>
        <dbReference type="Proteomes" id="UP000463224"/>
    </source>
</evidence>
<evidence type="ECO:0000313" key="1">
    <source>
        <dbReference type="EMBL" id="MVA97997.1"/>
    </source>
</evidence>
<keyword evidence="2" id="KW-1185">Reference proteome</keyword>
<proteinExistence type="predicted"/>
<comment type="caution">
    <text evidence="1">The sequence shown here is derived from an EMBL/GenBank/DDBJ whole genome shotgun (WGS) entry which is preliminary data.</text>
</comment>
<dbReference type="RefSeq" id="WP_156712986.1">
    <property type="nucleotide sequence ID" value="NZ_WPHG01000003.1"/>
</dbReference>
<evidence type="ECO:0008006" key="3">
    <source>
        <dbReference type="Google" id="ProtNLM"/>
    </source>
</evidence>
<dbReference type="EMBL" id="WPHG01000003">
    <property type="protein sequence ID" value="MVA97997.1"/>
    <property type="molecule type" value="Genomic_DNA"/>
</dbReference>
<reference evidence="1 2" key="1">
    <citation type="submission" date="2019-12" db="EMBL/GenBank/DDBJ databases">
        <title>Nitratireductor arenosus sp. nov., Isolated from sea sand, Jeju island, South Korea.</title>
        <authorList>
            <person name="Kim W."/>
        </authorList>
    </citation>
    <scope>NUCLEOTIDE SEQUENCE [LARGE SCALE GENOMIC DNA]</scope>
    <source>
        <strain evidence="1 2">CAU 1489</strain>
    </source>
</reference>